<dbReference type="PANTHER" id="PTHR11455:SF18">
    <property type="entry name" value="SI:CH1073-390K14.1"/>
    <property type="match status" value="1"/>
</dbReference>
<reference evidence="5 6" key="1">
    <citation type="submission" date="2015-09" db="EMBL/GenBank/DDBJ databases">
        <authorList>
            <consortium name="Swine Surveillance"/>
        </authorList>
    </citation>
    <scope>NUCLEOTIDE SEQUENCE [LARGE SCALE GENOMIC DNA]</scope>
    <source>
        <strain evidence="5 6">CECT 5294</strain>
    </source>
</reference>
<name>A0A0P1F141_9RHOB</name>
<dbReference type="EMBL" id="CYRX01000031">
    <property type="protein sequence ID" value="CUH61288.1"/>
    <property type="molecule type" value="Genomic_DNA"/>
</dbReference>
<dbReference type="EC" id="4.1.99.3" evidence="5"/>
<sequence length="406" mass="44674">MRAMSFEPTRTAALERLAHFVPKAGSDYARLRNHDLPGHPHVSVLSPYVRHRVVSEAEIAQAVLGRFSASTAEKYLQEVCWRSYWKAWLDRRPSIWTAYEAEVKAAQNQLATQSGLRQAWQDACAGETGITCFDHWANELVETGYLHNHARMWFASIWMFTLNLPWALGADFFMRHLLDGDPASNTLSWRWVGGLQTVGKTYAARPDNIAKYTDGRFNPAGQLAAAHEVQPLGHPEHPKPLPVPGSDSVDTGLPTGLILTEDDLSPGFLLEGGLRPVAGLILLNTTRRSPFNVAPQVIDFTSSLAQDCATRWGDRVGGFTIVHTPEDAADWAKAHAVEQLVAPYTPTGPGRTGLDAVAGATRLPLRRVMRPWDAAALPHATAGFFKFKARIPDLLATLQTPARHSA</sequence>
<keyword evidence="1 3" id="KW-0285">Flavoprotein</keyword>
<accession>A0A0P1F141</accession>
<feature type="binding site" evidence="3">
    <location>
        <position position="28"/>
    </location>
    <ligand>
        <name>FAD</name>
        <dbReference type="ChEBI" id="CHEBI:57692"/>
    </ligand>
</feature>
<dbReference type="Pfam" id="PF03441">
    <property type="entry name" value="FAD_binding_7"/>
    <property type="match status" value="1"/>
</dbReference>
<dbReference type="InterPro" id="IPR036134">
    <property type="entry name" value="Crypto/Photolyase_FAD-like_sf"/>
</dbReference>
<dbReference type="GO" id="GO:0032922">
    <property type="term" value="P:circadian regulation of gene expression"/>
    <property type="evidence" value="ECO:0007669"/>
    <property type="project" value="TreeGrafter"/>
</dbReference>
<evidence type="ECO:0000259" key="4">
    <source>
        <dbReference type="Pfam" id="PF03441"/>
    </source>
</evidence>
<dbReference type="InterPro" id="IPR005101">
    <property type="entry name" value="Cryptochr/Photolyase_FAD-bd"/>
</dbReference>
<protein>
    <submittedName>
        <fullName evidence="5">Deoxyribodipyrimidine photo-lyase</fullName>
        <ecNumber evidence="5">4.1.99.3</ecNumber>
    </submittedName>
</protein>
<gene>
    <name evidence="5" type="primary">phrA</name>
    <name evidence="5" type="ORF">THS5294_02591</name>
</gene>
<comment type="cofactor">
    <cofactor evidence="3">
        <name>FAD</name>
        <dbReference type="ChEBI" id="CHEBI:57692"/>
    </cofactor>
    <text evidence="3">Binds 1 FAD per subunit.</text>
</comment>
<feature type="domain" description="Cryptochrome/DNA photolyase FAD-binding" evidence="4">
    <location>
        <begin position="76"/>
        <end position="203"/>
    </location>
</feature>
<dbReference type="Proteomes" id="UP000051298">
    <property type="component" value="Unassembled WGS sequence"/>
</dbReference>
<keyword evidence="2 3" id="KW-0274">FAD</keyword>
<evidence type="ECO:0000313" key="5">
    <source>
        <dbReference type="EMBL" id="CUH61288.1"/>
    </source>
</evidence>
<dbReference type="GO" id="GO:0005737">
    <property type="term" value="C:cytoplasm"/>
    <property type="evidence" value="ECO:0007669"/>
    <property type="project" value="TreeGrafter"/>
</dbReference>
<evidence type="ECO:0000256" key="1">
    <source>
        <dbReference type="ARBA" id="ARBA00022630"/>
    </source>
</evidence>
<proteinExistence type="predicted"/>
<dbReference type="eggNOG" id="COG0415">
    <property type="taxonomic scope" value="Bacteria"/>
</dbReference>
<dbReference type="GO" id="GO:0003904">
    <property type="term" value="F:deoxyribodipyrimidine photo-lyase activity"/>
    <property type="evidence" value="ECO:0007669"/>
    <property type="project" value="UniProtKB-EC"/>
</dbReference>
<dbReference type="GO" id="GO:0003677">
    <property type="term" value="F:DNA binding"/>
    <property type="evidence" value="ECO:0007669"/>
    <property type="project" value="TreeGrafter"/>
</dbReference>
<dbReference type="Gene3D" id="1.25.40.80">
    <property type="match status" value="1"/>
</dbReference>
<evidence type="ECO:0000256" key="2">
    <source>
        <dbReference type="ARBA" id="ARBA00022827"/>
    </source>
</evidence>
<feature type="binding site" evidence="3">
    <location>
        <position position="75"/>
    </location>
    <ligand>
        <name>FAD</name>
        <dbReference type="ChEBI" id="CHEBI:57692"/>
    </ligand>
</feature>
<dbReference type="PANTHER" id="PTHR11455">
    <property type="entry name" value="CRYPTOCHROME"/>
    <property type="match status" value="1"/>
</dbReference>
<dbReference type="GO" id="GO:0043153">
    <property type="term" value="P:entrainment of circadian clock by photoperiod"/>
    <property type="evidence" value="ECO:0007669"/>
    <property type="project" value="TreeGrafter"/>
</dbReference>
<evidence type="ECO:0000256" key="3">
    <source>
        <dbReference type="PIRSR" id="PIRSR602081-1"/>
    </source>
</evidence>
<keyword evidence="5" id="KW-0456">Lyase</keyword>
<feature type="binding site" evidence="3">
    <location>
        <begin position="179"/>
        <end position="181"/>
    </location>
    <ligand>
        <name>FAD</name>
        <dbReference type="ChEBI" id="CHEBI:57692"/>
    </ligand>
</feature>
<evidence type="ECO:0000313" key="6">
    <source>
        <dbReference type="Proteomes" id="UP000051298"/>
    </source>
</evidence>
<dbReference type="AlphaFoldDB" id="A0A0P1F141"/>
<organism evidence="5 6">
    <name type="scientific">Thalassobacter stenotrophicus</name>
    <dbReference type="NCBI Taxonomy" id="266809"/>
    <lineage>
        <taxon>Bacteria</taxon>
        <taxon>Pseudomonadati</taxon>
        <taxon>Pseudomonadota</taxon>
        <taxon>Alphaproteobacteria</taxon>
        <taxon>Rhodobacterales</taxon>
        <taxon>Roseobacteraceae</taxon>
        <taxon>Thalassobacter</taxon>
    </lineage>
</organism>
<dbReference type="STRING" id="266809.PM03_12475"/>
<dbReference type="GO" id="GO:0071949">
    <property type="term" value="F:FAD binding"/>
    <property type="evidence" value="ECO:0007669"/>
    <property type="project" value="TreeGrafter"/>
</dbReference>
<dbReference type="Gene3D" id="1.10.579.10">
    <property type="entry name" value="DNA Cyclobutane Dipyrimidine Photolyase, subunit A, domain 3"/>
    <property type="match status" value="1"/>
</dbReference>
<dbReference type="InterPro" id="IPR002081">
    <property type="entry name" value="Cryptochrome/DNA_photolyase_1"/>
</dbReference>
<dbReference type="SUPFAM" id="SSF48173">
    <property type="entry name" value="Cryptochrome/photolyase FAD-binding domain"/>
    <property type="match status" value="1"/>
</dbReference>